<feature type="transmembrane region" description="Helical" evidence="1">
    <location>
        <begin position="227"/>
        <end position="245"/>
    </location>
</feature>
<gene>
    <name evidence="3" type="primary">wzy</name>
    <name evidence="2" type="ORF">SPC35C_0010</name>
    <name evidence="3" type="ORF">SPC42_0010</name>
</gene>
<dbReference type="RefSeq" id="WP_050125138.1">
    <property type="nucleotide sequence ID" value="NZ_CGXY01000015.1"/>
</dbReference>
<reference evidence="3" key="1">
    <citation type="journal article" date="2006" name="PLoS Genet.">
        <title>Genetic analysis of the capsular biosynthetic locus from all 90 pneumococcal serotypes.</title>
        <authorList>
            <person name="Bentley S.D."/>
            <person name="Aanensen D.M."/>
            <person name="Mavroidi A."/>
            <person name="Saunders D."/>
            <person name="Rabbinowitsch E."/>
            <person name="Collins M."/>
            <person name="Donohoe K."/>
            <person name="Harris D."/>
            <person name="Murphy L."/>
            <person name="Quail M.A."/>
            <person name="Samuel G."/>
            <person name="Skovsted I.C."/>
            <person name="Kaltoft M.S."/>
            <person name="Barrell B."/>
            <person name="Reeves P.R."/>
            <person name="Parkhill J."/>
            <person name="Spratt B.G."/>
        </authorList>
    </citation>
    <scope>NUCLEOTIDE SEQUENCE</scope>
    <source>
        <strain evidence="3">198/71</strain>
        <strain evidence="2">7765/43</strain>
    </source>
</reference>
<feature type="transmembrane region" description="Helical" evidence="1">
    <location>
        <begin position="41"/>
        <end position="59"/>
    </location>
</feature>
<proteinExistence type="predicted"/>
<feature type="transmembrane region" description="Helical" evidence="1">
    <location>
        <begin position="112"/>
        <end position="132"/>
    </location>
</feature>
<feature type="transmembrane region" description="Helical" evidence="1">
    <location>
        <begin position="368"/>
        <end position="383"/>
    </location>
</feature>
<feature type="transmembrane region" description="Helical" evidence="1">
    <location>
        <begin position="152"/>
        <end position="170"/>
    </location>
</feature>
<evidence type="ECO:0000313" key="3">
    <source>
        <dbReference type="EMBL" id="CAI34519.1"/>
    </source>
</evidence>
<keyword evidence="1" id="KW-0472">Membrane</keyword>
<dbReference type="AlphaFoldDB" id="Q4JYV5"/>
<protein>
    <submittedName>
        <fullName evidence="3">Oligosaccharide repeat unit polymerase Wzy</fullName>
    </submittedName>
</protein>
<keyword evidence="1" id="KW-1133">Transmembrane helix</keyword>
<accession>Q4JYV5</accession>
<evidence type="ECO:0000256" key="1">
    <source>
        <dbReference type="SAM" id="Phobius"/>
    </source>
</evidence>
<feature type="transmembrane region" description="Helical" evidence="1">
    <location>
        <begin position="71"/>
        <end position="100"/>
    </location>
</feature>
<evidence type="ECO:0000313" key="2">
    <source>
        <dbReference type="EMBL" id="CAI34328.1"/>
    </source>
</evidence>
<keyword evidence="1" id="KW-0812">Transmembrane</keyword>
<dbReference type="EMBL" id="CR931706">
    <property type="protein sequence ID" value="CAI34328.1"/>
    <property type="molecule type" value="Genomic_DNA"/>
</dbReference>
<feature type="transmembrane region" description="Helical" evidence="1">
    <location>
        <begin position="177"/>
        <end position="192"/>
    </location>
</feature>
<name>Q4JYV5_STREE</name>
<sequence length="397" mass="45760">MKITIKRYSLPEILGLAALAIFLLFSLLSITLYAQYISIKVYFIALFGIILLIFLKELISESYNLKSVIGLFVIFTLCFIIGTVTNYAYFFILGLFLIYSLRNLPFSDVAKVSFIISISVLLLVVLSSKLGIIPDYIEISPTRVRHYLGFRYSLLPSTLMMNIIAISFFLKQENASYPRLLVLFLLSGWLYVETDSRLTFINSCLFLLVNLIMKLSPSIIEKVGRLLKLFSFTYFINACLSYWIAKTYLNTSNVVLNQFFYQADQFLGGRIYYSNRSLSLYGYKLLGQKIDWIGNGLSIQGERSTETYLYVDNLYIQILQHFGLIVSVIILSLLTITLVKLLKKGQMVLGIILVILSFHALIDDLILNLYYNIFWVLIGMLIYKKYQFYDKKQLTIE</sequence>
<dbReference type="EMBL" id="CR931715">
    <property type="protein sequence ID" value="CAI34519.1"/>
    <property type="molecule type" value="Genomic_DNA"/>
</dbReference>
<feature type="transmembrane region" description="Helical" evidence="1">
    <location>
        <begin position="346"/>
        <end position="362"/>
    </location>
</feature>
<feature type="transmembrane region" description="Helical" evidence="1">
    <location>
        <begin position="13"/>
        <end position="34"/>
    </location>
</feature>
<organism evidence="3">
    <name type="scientific">Streptococcus pneumoniae</name>
    <dbReference type="NCBI Taxonomy" id="1313"/>
    <lineage>
        <taxon>Bacteria</taxon>
        <taxon>Bacillati</taxon>
        <taxon>Bacillota</taxon>
        <taxon>Bacilli</taxon>
        <taxon>Lactobacillales</taxon>
        <taxon>Streptococcaceae</taxon>
        <taxon>Streptococcus</taxon>
    </lineage>
</organism>
<feature type="transmembrane region" description="Helical" evidence="1">
    <location>
        <begin position="318"/>
        <end position="339"/>
    </location>
</feature>